<evidence type="ECO:0000313" key="1">
    <source>
        <dbReference type="EMBL" id="HDZ56397.1"/>
    </source>
</evidence>
<proteinExistence type="predicted"/>
<dbReference type="EMBL" id="DRFO01000018">
    <property type="protein sequence ID" value="HDZ56397.1"/>
    <property type="molecule type" value="Genomic_DNA"/>
</dbReference>
<dbReference type="Proteomes" id="UP000885703">
    <property type="component" value="Unassembled WGS sequence"/>
</dbReference>
<accession>A0A7V1BND0</accession>
<protein>
    <submittedName>
        <fullName evidence="1">Uncharacterized protein</fullName>
    </submittedName>
</protein>
<name>A0A7V1BND0_9GAMM</name>
<comment type="caution">
    <text evidence="1">The sequence shown here is derived from an EMBL/GenBank/DDBJ whole genome shotgun (WGS) entry which is preliminary data.</text>
</comment>
<gene>
    <name evidence="1" type="ORF">ENH64_07950</name>
</gene>
<organism evidence="1">
    <name type="scientific">Halopseudomonas xinjiangensis</name>
    <dbReference type="NCBI Taxonomy" id="487184"/>
    <lineage>
        <taxon>Bacteria</taxon>
        <taxon>Pseudomonadati</taxon>
        <taxon>Pseudomonadota</taxon>
        <taxon>Gammaproteobacteria</taxon>
        <taxon>Pseudomonadales</taxon>
        <taxon>Pseudomonadaceae</taxon>
        <taxon>Halopseudomonas</taxon>
    </lineage>
</organism>
<sequence>MNGIYLRSEIGFPWDRPTLSLIFKAFSQRRTLDIALMSWGKRRSAWVGVKSKQSLPNRAAKTFFLLLERIRTSVFTAMRSCMERLNSPNGRIVTKFTARASVRKRVSGWTSSTSSLPASLLHPSFNTSTPSHFSEAGGVTRASPLDGGRLEIEYLAGQQTWTKGAR</sequence>
<reference evidence="1" key="1">
    <citation type="journal article" date="2020" name="mSystems">
        <title>Genome- and Community-Level Interaction Insights into Carbon Utilization and Element Cycling Functions of Hydrothermarchaeota in Hydrothermal Sediment.</title>
        <authorList>
            <person name="Zhou Z."/>
            <person name="Liu Y."/>
            <person name="Xu W."/>
            <person name="Pan J."/>
            <person name="Luo Z.H."/>
            <person name="Li M."/>
        </authorList>
    </citation>
    <scope>NUCLEOTIDE SEQUENCE [LARGE SCALE GENOMIC DNA]</scope>
    <source>
        <strain evidence="1">HyVt-324</strain>
    </source>
</reference>
<dbReference type="AlphaFoldDB" id="A0A7V1BND0"/>